<dbReference type="AlphaFoldDB" id="X0QNR9"/>
<dbReference type="SMART" id="SM00966">
    <property type="entry name" value="SpoVT_AbrB"/>
    <property type="match status" value="1"/>
</dbReference>
<name>X0QNR9_9LACO</name>
<reference evidence="2 3" key="1">
    <citation type="journal article" date="2015" name="Genome Announc.">
        <title>Expanding the biotechnology potential of lactobacilli through comparative genomics of 213 strains and associated genera.</title>
        <authorList>
            <person name="Sun Z."/>
            <person name="Harris H.M."/>
            <person name="McCann A."/>
            <person name="Guo C."/>
            <person name="Argimon S."/>
            <person name="Zhang W."/>
            <person name="Yang X."/>
            <person name="Jeffery I.B."/>
            <person name="Cooney J.C."/>
            <person name="Kagawa T.F."/>
            <person name="Liu W."/>
            <person name="Song Y."/>
            <person name="Salvetti E."/>
            <person name="Wrobel A."/>
            <person name="Rasinkangas P."/>
            <person name="Parkhill J."/>
            <person name="Rea M.C."/>
            <person name="O'Sullivan O."/>
            <person name="Ritari J."/>
            <person name="Douillard F.P."/>
            <person name="Paul Ross R."/>
            <person name="Yang R."/>
            <person name="Briner A.E."/>
            <person name="Felis G.E."/>
            <person name="de Vos W.M."/>
            <person name="Barrangou R."/>
            <person name="Klaenhammer T.R."/>
            <person name="Caufield P.W."/>
            <person name="Cui Y."/>
            <person name="Zhang H."/>
            <person name="O'Toole P.W."/>
        </authorList>
    </citation>
    <scope>NUCLEOTIDE SEQUENCE [LARGE SCALE GENOMIC DNA]</scope>
    <source>
        <strain evidence="2 3">DSM 18527</strain>
    </source>
</reference>
<dbReference type="InterPro" id="IPR037914">
    <property type="entry name" value="SpoVT-AbrB_sf"/>
</dbReference>
<dbReference type="RefSeq" id="WP_035453313.1">
    <property type="nucleotide sequence ID" value="NZ_AZGA01000057.1"/>
</dbReference>
<dbReference type="PATRIC" id="fig|1423734.3.peg.3343"/>
<dbReference type="Gene3D" id="2.10.260.10">
    <property type="match status" value="1"/>
</dbReference>
<evidence type="ECO:0000313" key="3">
    <source>
        <dbReference type="Proteomes" id="UP000051236"/>
    </source>
</evidence>
<dbReference type="GO" id="GO:0003677">
    <property type="term" value="F:DNA binding"/>
    <property type="evidence" value="ECO:0007669"/>
    <property type="project" value="InterPro"/>
</dbReference>
<dbReference type="InterPro" id="IPR007159">
    <property type="entry name" value="SpoVT-AbrB_dom"/>
</dbReference>
<keyword evidence="3" id="KW-1185">Reference proteome</keyword>
<feature type="domain" description="SpoVT-AbrB" evidence="1">
    <location>
        <begin position="11"/>
        <end position="56"/>
    </location>
</feature>
<dbReference type="Proteomes" id="UP000051236">
    <property type="component" value="Unassembled WGS sequence"/>
</dbReference>
<protein>
    <recommendedName>
        <fullName evidence="1">SpoVT-AbrB domain-containing protein</fullName>
    </recommendedName>
</protein>
<comment type="caution">
    <text evidence="2">The sequence shown here is derived from an EMBL/GenBank/DDBJ whole genome shotgun (WGS) entry which is preliminary data.</text>
</comment>
<proteinExistence type="predicted"/>
<gene>
    <name evidence="2" type="ORF">FC83_GL003291</name>
</gene>
<evidence type="ECO:0000259" key="1">
    <source>
        <dbReference type="SMART" id="SM00966"/>
    </source>
</evidence>
<sequence length="72" mass="7968">MTNTESTKTVGQIGADLYVPLPEELVKKLHIKKGSALLVREDDGTIVLEPLSATQQRQQQVSSIIDKFMAEE</sequence>
<dbReference type="Pfam" id="PF04014">
    <property type="entry name" value="MazE_antitoxin"/>
    <property type="match status" value="1"/>
</dbReference>
<accession>X0QNR9</accession>
<dbReference type="SUPFAM" id="SSF89447">
    <property type="entry name" value="AbrB/MazE/MraZ-like"/>
    <property type="match status" value="1"/>
</dbReference>
<dbReference type="EMBL" id="AZGA01000057">
    <property type="protein sequence ID" value="KRM33208.1"/>
    <property type="molecule type" value="Genomic_DNA"/>
</dbReference>
<organism evidence="2 3">
    <name type="scientific">Agrilactobacillus composti DSM 18527 = JCM 14202</name>
    <dbReference type="NCBI Taxonomy" id="1423734"/>
    <lineage>
        <taxon>Bacteria</taxon>
        <taxon>Bacillati</taxon>
        <taxon>Bacillota</taxon>
        <taxon>Bacilli</taxon>
        <taxon>Lactobacillales</taxon>
        <taxon>Lactobacillaceae</taxon>
        <taxon>Agrilactobacillus</taxon>
    </lineage>
</organism>
<evidence type="ECO:0000313" key="2">
    <source>
        <dbReference type="EMBL" id="KRM33208.1"/>
    </source>
</evidence>